<name>A0ABZ1Z0F7_9NOCA</name>
<dbReference type="EMBL" id="CP109441">
    <property type="protein sequence ID" value="WUV48928.1"/>
    <property type="molecule type" value="Genomic_DNA"/>
</dbReference>
<dbReference type="InterPro" id="IPR029069">
    <property type="entry name" value="HotDog_dom_sf"/>
</dbReference>
<dbReference type="InterPro" id="IPR039569">
    <property type="entry name" value="FAS1-like_DH_region"/>
</dbReference>
<dbReference type="PIRSF" id="PIRSF018072">
    <property type="entry name" value="UCP018072"/>
    <property type="match status" value="1"/>
</dbReference>
<sequence>MTRAYQVSREKIREFASALGDDNPAYHDVAAARALGHPDLVAPPTFLVTLTLMADDRAMSDPEFGLARARLMHRDLNFTHLRPVHAGDALTLAQTVTHVDDLGGHGVFGFRTEIHSADDELVCVATSSFVQRAETPAVAEVA</sequence>
<gene>
    <name evidence="2" type="ORF">OG563_12445</name>
</gene>
<dbReference type="CDD" id="cd03441">
    <property type="entry name" value="R_hydratase_like"/>
    <property type="match status" value="1"/>
</dbReference>
<proteinExistence type="predicted"/>
<evidence type="ECO:0000313" key="3">
    <source>
        <dbReference type="Proteomes" id="UP001432062"/>
    </source>
</evidence>
<evidence type="ECO:0000313" key="2">
    <source>
        <dbReference type="EMBL" id="WUV48928.1"/>
    </source>
</evidence>
<dbReference type="Pfam" id="PF13452">
    <property type="entry name" value="FAS1_DH_region"/>
    <property type="match status" value="1"/>
</dbReference>
<keyword evidence="3" id="KW-1185">Reference proteome</keyword>
<dbReference type="Gene3D" id="3.10.129.10">
    <property type="entry name" value="Hotdog Thioesterase"/>
    <property type="match status" value="1"/>
</dbReference>
<reference evidence="2" key="1">
    <citation type="submission" date="2022-10" db="EMBL/GenBank/DDBJ databases">
        <title>The complete genomes of actinobacterial strains from the NBC collection.</title>
        <authorList>
            <person name="Joergensen T.S."/>
            <person name="Alvarez Arevalo M."/>
            <person name="Sterndorff E.B."/>
            <person name="Faurdal D."/>
            <person name="Vuksanovic O."/>
            <person name="Mourched A.-S."/>
            <person name="Charusanti P."/>
            <person name="Shaw S."/>
            <person name="Blin K."/>
            <person name="Weber T."/>
        </authorList>
    </citation>
    <scope>NUCLEOTIDE SEQUENCE</scope>
    <source>
        <strain evidence="2">NBC_01482</strain>
    </source>
</reference>
<dbReference type="SUPFAM" id="SSF54637">
    <property type="entry name" value="Thioesterase/thiol ester dehydrase-isomerase"/>
    <property type="match status" value="1"/>
</dbReference>
<feature type="domain" description="FAS1-like dehydratase" evidence="1">
    <location>
        <begin position="4"/>
        <end position="123"/>
    </location>
</feature>
<dbReference type="Proteomes" id="UP001432062">
    <property type="component" value="Chromosome"/>
</dbReference>
<organism evidence="2 3">
    <name type="scientific">Nocardia vinacea</name>
    <dbReference type="NCBI Taxonomy" id="96468"/>
    <lineage>
        <taxon>Bacteria</taxon>
        <taxon>Bacillati</taxon>
        <taxon>Actinomycetota</taxon>
        <taxon>Actinomycetes</taxon>
        <taxon>Mycobacteriales</taxon>
        <taxon>Nocardiaceae</taxon>
        <taxon>Nocardia</taxon>
    </lineage>
</organism>
<protein>
    <submittedName>
        <fullName evidence="2">MaoC family dehydratase N-terminal domain-containing protein</fullName>
    </submittedName>
</protein>
<evidence type="ECO:0000259" key="1">
    <source>
        <dbReference type="Pfam" id="PF13452"/>
    </source>
</evidence>
<accession>A0ABZ1Z0F7</accession>
<dbReference type="RefSeq" id="WP_329413367.1">
    <property type="nucleotide sequence ID" value="NZ_CP109441.1"/>
</dbReference>
<dbReference type="InterPro" id="IPR016709">
    <property type="entry name" value="HadA-like"/>
</dbReference>